<evidence type="ECO:0000313" key="1">
    <source>
        <dbReference type="EMBL" id="SVC32041.1"/>
    </source>
</evidence>
<dbReference type="AlphaFoldDB" id="A0A382LAZ3"/>
<dbReference type="EMBL" id="UINC01084944">
    <property type="protein sequence ID" value="SVC32041.1"/>
    <property type="molecule type" value="Genomic_DNA"/>
</dbReference>
<organism evidence="1">
    <name type="scientific">marine metagenome</name>
    <dbReference type="NCBI Taxonomy" id="408172"/>
    <lineage>
        <taxon>unclassified sequences</taxon>
        <taxon>metagenomes</taxon>
        <taxon>ecological metagenomes</taxon>
    </lineage>
</organism>
<proteinExistence type="predicted"/>
<gene>
    <name evidence="1" type="ORF">METZ01_LOCUS284895</name>
</gene>
<reference evidence="1" key="1">
    <citation type="submission" date="2018-05" db="EMBL/GenBank/DDBJ databases">
        <authorList>
            <person name="Lanie J.A."/>
            <person name="Ng W.-L."/>
            <person name="Kazmierczak K.M."/>
            <person name="Andrzejewski T.M."/>
            <person name="Davidsen T.M."/>
            <person name="Wayne K.J."/>
            <person name="Tettelin H."/>
            <person name="Glass J.I."/>
            <person name="Rusch D."/>
            <person name="Podicherti R."/>
            <person name="Tsui H.-C.T."/>
            <person name="Winkler M.E."/>
        </authorList>
    </citation>
    <scope>NUCLEOTIDE SEQUENCE</scope>
</reference>
<accession>A0A382LAZ3</accession>
<protein>
    <submittedName>
        <fullName evidence="1">Uncharacterized protein</fullName>
    </submittedName>
</protein>
<name>A0A382LAZ3_9ZZZZ</name>
<sequence length="83" mass="9028">MGIGTQFLAIPTSAYDLIYFNSPWRNPATLSHVNKVPELGLAYGNWLAGIETVGFKWRGQVSSGSGGLDIRYVGISDIELRPS</sequence>
<feature type="non-terminal residue" evidence="1">
    <location>
        <position position="83"/>
    </location>
</feature>